<gene>
    <name evidence="4" type="ORF">UFOPK3564_02515</name>
</gene>
<dbReference type="InterPro" id="IPR003736">
    <property type="entry name" value="PAAI_dom"/>
</dbReference>
<evidence type="ECO:0000256" key="1">
    <source>
        <dbReference type="ARBA" id="ARBA00008324"/>
    </source>
</evidence>
<accession>A0A6J7ITC3</accession>
<dbReference type="AlphaFoldDB" id="A0A6J7ITC3"/>
<evidence type="ECO:0000256" key="2">
    <source>
        <dbReference type="ARBA" id="ARBA00022801"/>
    </source>
</evidence>
<dbReference type="SUPFAM" id="SSF54637">
    <property type="entry name" value="Thioesterase/thiol ester dehydrase-isomerase"/>
    <property type="match status" value="1"/>
</dbReference>
<organism evidence="4">
    <name type="scientific">freshwater metagenome</name>
    <dbReference type="NCBI Taxonomy" id="449393"/>
    <lineage>
        <taxon>unclassified sequences</taxon>
        <taxon>metagenomes</taxon>
        <taxon>ecological metagenomes</taxon>
    </lineage>
</organism>
<sequence>MSEPTPSDVVAPAVREKTVTWEDPMVTAGAGATRTGLEFMRAMMAGEVPAPPIARLMGFGVRDVSEGDVTFVGTPDESVYNPIGMVHGGYVCTLLDSALGCAVHTTLPVGVAYTSIEIKVNYLRAVHANAGELAVRGRVTKPGRRVAFAEGDVRDGSGKVLATAQSSLLIIAPGA</sequence>
<protein>
    <submittedName>
        <fullName evidence="4">Unannotated protein</fullName>
    </submittedName>
</protein>
<dbReference type="InterPro" id="IPR006683">
    <property type="entry name" value="Thioestr_dom"/>
</dbReference>
<dbReference type="PANTHER" id="PTHR21660:SF1">
    <property type="entry name" value="ACYL-COENZYME A THIOESTERASE 13"/>
    <property type="match status" value="1"/>
</dbReference>
<evidence type="ECO:0000313" key="4">
    <source>
        <dbReference type="EMBL" id="CAB4933524.1"/>
    </source>
</evidence>
<dbReference type="Pfam" id="PF03061">
    <property type="entry name" value="4HBT"/>
    <property type="match status" value="1"/>
</dbReference>
<name>A0A6J7ITC3_9ZZZZ</name>
<proteinExistence type="inferred from homology"/>
<dbReference type="Gene3D" id="3.10.129.10">
    <property type="entry name" value="Hotdog Thioesterase"/>
    <property type="match status" value="1"/>
</dbReference>
<comment type="similarity">
    <text evidence="1">Belongs to the thioesterase PaaI family.</text>
</comment>
<dbReference type="InterPro" id="IPR029069">
    <property type="entry name" value="HotDog_dom_sf"/>
</dbReference>
<dbReference type="PANTHER" id="PTHR21660">
    <property type="entry name" value="THIOESTERASE SUPERFAMILY MEMBER-RELATED"/>
    <property type="match status" value="1"/>
</dbReference>
<reference evidence="4" key="1">
    <citation type="submission" date="2020-05" db="EMBL/GenBank/DDBJ databases">
        <authorList>
            <person name="Chiriac C."/>
            <person name="Salcher M."/>
            <person name="Ghai R."/>
            <person name="Kavagutti S V."/>
        </authorList>
    </citation>
    <scope>NUCLEOTIDE SEQUENCE</scope>
</reference>
<feature type="domain" description="Thioesterase" evidence="3">
    <location>
        <begin position="84"/>
        <end position="161"/>
    </location>
</feature>
<dbReference type="GO" id="GO:0047617">
    <property type="term" value="F:fatty acyl-CoA hydrolase activity"/>
    <property type="evidence" value="ECO:0007669"/>
    <property type="project" value="InterPro"/>
</dbReference>
<keyword evidence="2" id="KW-0378">Hydrolase</keyword>
<evidence type="ECO:0000259" key="3">
    <source>
        <dbReference type="Pfam" id="PF03061"/>
    </source>
</evidence>
<dbReference type="CDD" id="cd03443">
    <property type="entry name" value="PaaI_thioesterase"/>
    <property type="match status" value="1"/>
</dbReference>
<dbReference type="NCBIfam" id="TIGR00369">
    <property type="entry name" value="unchar_dom_1"/>
    <property type="match status" value="1"/>
</dbReference>
<dbReference type="InterPro" id="IPR039298">
    <property type="entry name" value="ACOT13"/>
</dbReference>
<dbReference type="EMBL" id="CAFBMK010000181">
    <property type="protein sequence ID" value="CAB4933524.1"/>
    <property type="molecule type" value="Genomic_DNA"/>
</dbReference>